<comment type="function">
    <text evidence="6">Self-assembles to form an icosahedral capsid.</text>
</comment>
<sequence>FITTSARITNNFTCYKDSIAPHLFPGGGGFSIYNFTLRALYQNHSVLENWWTKSNDNMPLIRLTGITLKLFRNANTDYMFLYNNTYPMAATLLSYTSTHPSAMMLHKHSKKILCKQHNKNKKPYKKLHIRPPSQMYNKWYFQHDIADVPLLQTYCTAASFDRMYLASNGISTTIGFTSLNTVGFQNHNYIKTTTSGYIPIPGTMLFGIHRGELSIKNIKFYDLIFLGNPENLTIGTTIGGTPTGSQQGSTDTEKKIKNHRLDWKYWGNPFDPTFRTTGAILTTNKTWDQLIQEYKTATQQTPIKETDFTYKTQFLIDVRYNPFADKAIGNKLYLIDIKDMAHSNDWETPSKDTLYTDLPMWLMLWGYIDYHKKCGEHSSIDTTHILVFKCPYLQPKDIKYVVPLDQDFLHGVSPYQDADNIFNNDLLAWHPKLRYQAQTVNLIGSTGPGTIKLPDQISAEAHMKYFFHFKLGGQPPPMSTLTDPLLQPKYITPDNINHIGRSVYKVSLDGVSQSLLWAMSFMSIKYNLLPMALSA</sequence>
<evidence type="ECO:0000256" key="5">
    <source>
        <dbReference type="ARBA" id="ARBA00022844"/>
    </source>
</evidence>
<comment type="similarity">
    <text evidence="2 6">Belongs to the anelloviridae capsid protein family.</text>
</comment>
<evidence type="ECO:0000256" key="3">
    <source>
        <dbReference type="ARBA" id="ARBA00022431"/>
    </source>
</evidence>
<dbReference type="InterPro" id="IPR004219">
    <property type="entry name" value="TTvirus_Unk"/>
</dbReference>
<feature type="non-terminal residue" evidence="7">
    <location>
        <position position="535"/>
    </location>
</feature>
<keyword evidence="3 6" id="KW-1140">T=1 icosahedral capsid protein</keyword>
<keyword evidence="4 6" id="KW-0167">Capsid protein</keyword>
<evidence type="ECO:0000256" key="4">
    <source>
        <dbReference type="ARBA" id="ARBA00022561"/>
    </source>
</evidence>
<comment type="subcellular location">
    <subcellularLocation>
        <location evidence="1 6">Virion</location>
    </subcellularLocation>
</comment>
<name>A0A1B1FDN5_9VIRU</name>
<evidence type="ECO:0000256" key="1">
    <source>
        <dbReference type="ARBA" id="ARBA00004328"/>
    </source>
</evidence>
<evidence type="ECO:0000256" key="2">
    <source>
        <dbReference type="ARBA" id="ARBA00006131"/>
    </source>
</evidence>
<keyword evidence="5 6" id="KW-0946">Virion</keyword>
<dbReference type="EMBL" id="KT163910">
    <property type="protein sequence ID" value="ANQ39365.1"/>
    <property type="molecule type" value="Genomic_DNA"/>
</dbReference>
<accession>A0A1B1FDN5</accession>
<dbReference type="Pfam" id="PF02956">
    <property type="entry name" value="TT_ORF1"/>
    <property type="match status" value="1"/>
</dbReference>
<evidence type="ECO:0000313" key="7">
    <source>
        <dbReference type="EMBL" id="ANQ39365.1"/>
    </source>
</evidence>
<organism evidence="7">
    <name type="scientific">Torque teno virus</name>
    <dbReference type="NCBI Taxonomy" id="68887"/>
    <lineage>
        <taxon>Viruses</taxon>
        <taxon>Monodnaviria</taxon>
        <taxon>Shotokuvirae</taxon>
        <taxon>Commensaviricota</taxon>
        <taxon>Cardeaviricetes</taxon>
        <taxon>Sanitavirales</taxon>
        <taxon>Anelloviridae</taxon>
    </lineage>
</organism>
<feature type="non-terminal residue" evidence="7">
    <location>
        <position position="1"/>
    </location>
</feature>
<protein>
    <recommendedName>
        <fullName evidence="6">Capsid protein</fullName>
    </recommendedName>
</protein>
<proteinExistence type="inferred from homology"/>
<reference evidence="7" key="1">
    <citation type="submission" date="2015-06" db="EMBL/GenBank/DDBJ databases">
        <title>TTVs in the plasma of HIV-infected subjects from United States.</title>
        <authorList>
            <person name="Li L."/>
            <person name="Delwart E."/>
        </authorList>
    </citation>
    <scope>NUCLEOTIDE SEQUENCE</scope>
    <source>
        <strain evidence="7">P15-8</strain>
    </source>
</reference>
<evidence type="ECO:0000256" key="6">
    <source>
        <dbReference type="RuleBase" id="RU361230"/>
    </source>
</evidence>
<dbReference type="GO" id="GO:0039615">
    <property type="term" value="C:T=1 icosahedral viral capsid"/>
    <property type="evidence" value="ECO:0007669"/>
    <property type="project" value="UniProtKB-UniRule"/>
</dbReference>